<dbReference type="EMBL" id="GBRH01169966">
    <property type="protein sequence ID" value="JAE27930.1"/>
    <property type="molecule type" value="Transcribed_RNA"/>
</dbReference>
<evidence type="ECO:0000313" key="1">
    <source>
        <dbReference type="EMBL" id="JAE27930.1"/>
    </source>
</evidence>
<protein>
    <submittedName>
        <fullName evidence="1">Uncharacterized protein</fullName>
    </submittedName>
</protein>
<name>A0A0A9GRY8_ARUDO</name>
<accession>A0A0A9GRY8</accession>
<sequence>MLADLANRFGVAIDLQKPPAIYRKTALKMGLNDVPGIQIRK</sequence>
<proteinExistence type="predicted"/>
<dbReference type="AlphaFoldDB" id="A0A0A9GRY8"/>
<organism evidence="1">
    <name type="scientific">Arundo donax</name>
    <name type="common">Giant reed</name>
    <name type="synonym">Donax arundinaceus</name>
    <dbReference type="NCBI Taxonomy" id="35708"/>
    <lineage>
        <taxon>Eukaryota</taxon>
        <taxon>Viridiplantae</taxon>
        <taxon>Streptophyta</taxon>
        <taxon>Embryophyta</taxon>
        <taxon>Tracheophyta</taxon>
        <taxon>Spermatophyta</taxon>
        <taxon>Magnoliopsida</taxon>
        <taxon>Liliopsida</taxon>
        <taxon>Poales</taxon>
        <taxon>Poaceae</taxon>
        <taxon>PACMAD clade</taxon>
        <taxon>Arundinoideae</taxon>
        <taxon>Arundineae</taxon>
        <taxon>Arundo</taxon>
    </lineage>
</organism>
<reference evidence="1" key="2">
    <citation type="journal article" date="2015" name="Data Brief">
        <title>Shoot transcriptome of the giant reed, Arundo donax.</title>
        <authorList>
            <person name="Barrero R.A."/>
            <person name="Guerrero F.D."/>
            <person name="Moolhuijzen P."/>
            <person name="Goolsby J.A."/>
            <person name="Tidwell J."/>
            <person name="Bellgard S.E."/>
            <person name="Bellgard M.I."/>
        </authorList>
    </citation>
    <scope>NUCLEOTIDE SEQUENCE</scope>
    <source>
        <tissue evidence="1">Shoot tissue taken approximately 20 cm above the soil surface</tissue>
    </source>
</reference>
<reference evidence="1" key="1">
    <citation type="submission" date="2014-09" db="EMBL/GenBank/DDBJ databases">
        <authorList>
            <person name="Magalhaes I.L.F."/>
            <person name="Oliveira U."/>
            <person name="Santos F.R."/>
            <person name="Vidigal T.H.D.A."/>
            <person name="Brescovit A.D."/>
            <person name="Santos A.J."/>
        </authorList>
    </citation>
    <scope>NUCLEOTIDE SEQUENCE</scope>
    <source>
        <tissue evidence="1">Shoot tissue taken approximately 20 cm above the soil surface</tissue>
    </source>
</reference>